<reference evidence="2 3" key="1">
    <citation type="submission" date="2024-01" db="EMBL/GenBank/DDBJ databases">
        <title>Genome assemblies of Stephania.</title>
        <authorList>
            <person name="Yang L."/>
        </authorList>
    </citation>
    <scope>NUCLEOTIDE SEQUENCE [LARGE SCALE GENOMIC DNA]</scope>
    <source>
        <strain evidence="2">YNDBR</strain>
        <tissue evidence="2">Leaf</tissue>
    </source>
</reference>
<evidence type="ECO:0000313" key="3">
    <source>
        <dbReference type="Proteomes" id="UP001420932"/>
    </source>
</evidence>
<proteinExistence type="predicted"/>
<accession>A0AAP0KWS4</accession>
<protein>
    <recommendedName>
        <fullName evidence="1">R13L1/DRL21-like LRR repeat region domain-containing protein</fullName>
    </recommendedName>
</protein>
<dbReference type="Pfam" id="PF25019">
    <property type="entry name" value="LRR_R13L1-DRL21"/>
    <property type="match status" value="1"/>
</dbReference>
<sequence>MVAYDADDVLDEIVYEGLRRKVEGQKSCIDKVQDFFLNCNPLAFHIKTAHMIRDINNKLEAIEKDKGRFKLDVKPAASLEISSVNRETASFVKDVRSAKKAKLSEKKDLDTLGLEWDWSEYCDKVNDDHVLEVMQSNSNLKELHILAYLGSKFPSWIVSSSILGSLVKINFYRCHRCEYLPCFGGLPALMIREMSNAWAVHGMAGRIILMLRLLKKQEKES</sequence>
<dbReference type="Proteomes" id="UP001420932">
    <property type="component" value="Unassembled WGS sequence"/>
</dbReference>
<dbReference type="AlphaFoldDB" id="A0AAP0KWS4"/>
<dbReference type="PANTHER" id="PTHR47186">
    <property type="entry name" value="LEUCINE-RICH REPEAT-CONTAINING PROTEIN 57"/>
    <property type="match status" value="1"/>
</dbReference>
<dbReference type="Gene3D" id="3.80.10.10">
    <property type="entry name" value="Ribonuclease Inhibitor"/>
    <property type="match status" value="1"/>
</dbReference>
<gene>
    <name evidence="2" type="ORF">Syun_006568</name>
</gene>
<dbReference type="PANTHER" id="PTHR47186:SF3">
    <property type="entry name" value="OS09G0267800 PROTEIN"/>
    <property type="match status" value="1"/>
</dbReference>
<dbReference type="InterPro" id="IPR056789">
    <property type="entry name" value="LRR_R13L1-DRL21"/>
</dbReference>
<feature type="domain" description="R13L1/DRL21-like LRR repeat region" evidence="1">
    <location>
        <begin position="91"/>
        <end position="190"/>
    </location>
</feature>
<keyword evidence="3" id="KW-1185">Reference proteome</keyword>
<evidence type="ECO:0000313" key="2">
    <source>
        <dbReference type="EMBL" id="KAK9160227.1"/>
    </source>
</evidence>
<dbReference type="EMBL" id="JBBNAF010000003">
    <property type="protein sequence ID" value="KAK9160227.1"/>
    <property type="molecule type" value="Genomic_DNA"/>
</dbReference>
<dbReference type="InterPro" id="IPR032675">
    <property type="entry name" value="LRR_dom_sf"/>
</dbReference>
<name>A0AAP0KWS4_9MAGN</name>
<organism evidence="2 3">
    <name type="scientific">Stephania yunnanensis</name>
    <dbReference type="NCBI Taxonomy" id="152371"/>
    <lineage>
        <taxon>Eukaryota</taxon>
        <taxon>Viridiplantae</taxon>
        <taxon>Streptophyta</taxon>
        <taxon>Embryophyta</taxon>
        <taxon>Tracheophyta</taxon>
        <taxon>Spermatophyta</taxon>
        <taxon>Magnoliopsida</taxon>
        <taxon>Ranunculales</taxon>
        <taxon>Menispermaceae</taxon>
        <taxon>Menispermoideae</taxon>
        <taxon>Cissampelideae</taxon>
        <taxon>Stephania</taxon>
    </lineage>
</organism>
<evidence type="ECO:0000259" key="1">
    <source>
        <dbReference type="Pfam" id="PF25019"/>
    </source>
</evidence>
<comment type="caution">
    <text evidence="2">The sequence shown here is derived from an EMBL/GenBank/DDBJ whole genome shotgun (WGS) entry which is preliminary data.</text>
</comment>